<reference evidence="1" key="1">
    <citation type="journal article" date="2022" name="bioRxiv">
        <title>Population genetic analysis of Ophidiomyces ophidiicola, the causative agent of snake fungal disease, indicates recent introductions to the USA.</title>
        <authorList>
            <person name="Ladner J.T."/>
            <person name="Palmer J.M."/>
            <person name="Ettinger C.L."/>
            <person name="Stajich J.E."/>
            <person name="Farrell T.M."/>
            <person name="Glorioso B.M."/>
            <person name="Lawson B."/>
            <person name="Price S.J."/>
            <person name="Stengle A.G."/>
            <person name="Grear D.A."/>
            <person name="Lorch J.M."/>
        </authorList>
    </citation>
    <scope>NUCLEOTIDE SEQUENCE</scope>
    <source>
        <strain evidence="1">NWHC 24266-5</strain>
    </source>
</reference>
<organism evidence="1">
    <name type="scientific">Ophidiomyces ophidiicola</name>
    <dbReference type="NCBI Taxonomy" id="1387563"/>
    <lineage>
        <taxon>Eukaryota</taxon>
        <taxon>Fungi</taxon>
        <taxon>Dikarya</taxon>
        <taxon>Ascomycota</taxon>
        <taxon>Pezizomycotina</taxon>
        <taxon>Eurotiomycetes</taxon>
        <taxon>Eurotiomycetidae</taxon>
        <taxon>Onygenales</taxon>
        <taxon>Onygenaceae</taxon>
        <taxon>Ophidiomyces</taxon>
    </lineage>
</organism>
<comment type="caution">
    <text evidence="1">The sequence shown here is derived from an EMBL/GenBank/DDBJ whole genome shotgun (WGS) entry which is preliminary data.</text>
</comment>
<accession>A0ACB8UYC8</accession>
<sequence length="88" mass="10145">MRNLRWVPLEPRFLDYPNAQFLMIGEAQGKGGLTEEDQSREKELAGEELELLEHENELRASPLRDDHIIFQDLGLSSKEFSSMPTTWG</sequence>
<name>A0ACB8UYC8_9EURO</name>
<dbReference type="EMBL" id="JALBCA010000038">
    <property type="protein sequence ID" value="KAI2387543.1"/>
    <property type="molecule type" value="Genomic_DNA"/>
</dbReference>
<gene>
    <name evidence="1" type="ORF">LOY88_003033</name>
</gene>
<evidence type="ECO:0000313" key="1">
    <source>
        <dbReference type="EMBL" id="KAI2387543.1"/>
    </source>
</evidence>
<proteinExistence type="predicted"/>
<protein>
    <submittedName>
        <fullName evidence="1">Uncharacterized protein</fullName>
    </submittedName>
</protein>